<organism evidence="6 7">
    <name type="scientific">Rubellicoccus peritrichatus</name>
    <dbReference type="NCBI Taxonomy" id="3080537"/>
    <lineage>
        <taxon>Bacteria</taxon>
        <taxon>Pseudomonadati</taxon>
        <taxon>Verrucomicrobiota</taxon>
        <taxon>Opitutia</taxon>
        <taxon>Puniceicoccales</taxon>
        <taxon>Cerasicoccaceae</taxon>
        <taxon>Rubellicoccus</taxon>
    </lineage>
</organism>
<dbReference type="Pfam" id="PF13379">
    <property type="entry name" value="NMT1_2"/>
    <property type="match status" value="1"/>
</dbReference>
<dbReference type="PANTHER" id="PTHR30024">
    <property type="entry name" value="ALIPHATIC SULFONATES-BINDING PROTEIN-RELATED"/>
    <property type="match status" value="1"/>
</dbReference>
<reference evidence="6 7" key="1">
    <citation type="submission" date="2023-10" db="EMBL/GenBank/DDBJ databases">
        <title>Rubellicoccus peritrichatus gen. nov., sp. nov., isolated from an algae of coral reef tank.</title>
        <authorList>
            <person name="Luo J."/>
        </authorList>
    </citation>
    <scope>NUCLEOTIDE SEQUENCE [LARGE SCALE GENOMIC DNA]</scope>
    <source>
        <strain evidence="6 7">CR14</strain>
    </source>
</reference>
<evidence type="ECO:0000256" key="3">
    <source>
        <dbReference type="ARBA" id="ARBA00022475"/>
    </source>
</evidence>
<dbReference type="CDD" id="cd13553">
    <property type="entry name" value="PBP2_NrtA_CpmA_like"/>
    <property type="match status" value="1"/>
</dbReference>
<keyword evidence="3" id="KW-1003">Cell membrane</keyword>
<sequence>MLNRDFKRNIKIGYVPMLDCASLIIARELGYFQKYDVSVVLSREAGWASVREKLINGELHASHAPASMVFELTCGLGVLKTPSLTGLVTALNGNAITLSNELWDLGVRDARTLKKVIDKFRGKRIFTFAGVLNYSSQHYLMRDWLLSGGIDPERDVRMAIVPPPLVSSNLQKGYLDGYCVAEPWSTNCVQNGRGWVACLTSDFSPYHIEKVFVVTEAFDSRQHEEHLAILRALMDAADFCDKPENREQVAQILAQTQYLDLPIESLKETLVGPFNLGNGRTANADEAIIFSRNDAGRPTAGKASWVLEQIRRHKLDLSNPSLNSDLIASVYREDIYEEAIVGLSSGSQENREQTESLALADRT</sequence>
<dbReference type="InterPro" id="IPR044527">
    <property type="entry name" value="NrtA/CpmA_ABC-bd_dom"/>
</dbReference>
<dbReference type="RefSeq" id="WP_317832379.1">
    <property type="nucleotide sequence ID" value="NZ_CP136920.1"/>
</dbReference>
<evidence type="ECO:0000256" key="5">
    <source>
        <dbReference type="ARBA" id="ARBA00023136"/>
    </source>
</evidence>
<evidence type="ECO:0000313" key="6">
    <source>
        <dbReference type="EMBL" id="WOO40229.1"/>
    </source>
</evidence>
<protein>
    <submittedName>
        <fullName evidence="6">CmpA/NrtA family ABC transporter substrate-binding protein</fullName>
    </submittedName>
</protein>
<evidence type="ECO:0000313" key="7">
    <source>
        <dbReference type="Proteomes" id="UP001304300"/>
    </source>
</evidence>
<accession>A0AAQ3L672</accession>
<keyword evidence="7" id="KW-1185">Reference proteome</keyword>
<dbReference type="Proteomes" id="UP001304300">
    <property type="component" value="Chromosome"/>
</dbReference>
<dbReference type="Gene3D" id="3.40.190.10">
    <property type="entry name" value="Periplasmic binding protein-like II"/>
    <property type="match status" value="2"/>
</dbReference>
<gene>
    <name evidence="6" type="ORF">RZN69_16535</name>
</gene>
<evidence type="ECO:0000256" key="2">
    <source>
        <dbReference type="ARBA" id="ARBA00022448"/>
    </source>
</evidence>
<dbReference type="KEGG" id="puo:RZN69_16535"/>
<dbReference type="GO" id="GO:0012505">
    <property type="term" value="C:endomembrane system"/>
    <property type="evidence" value="ECO:0007669"/>
    <property type="project" value="UniProtKB-SubCell"/>
</dbReference>
<keyword evidence="4" id="KW-0997">Cell inner membrane</keyword>
<keyword evidence="2" id="KW-0813">Transport</keyword>
<proteinExistence type="predicted"/>
<dbReference type="EMBL" id="CP136920">
    <property type="protein sequence ID" value="WOO40229.1"/>
    <property type="molecule type" value="Genomic_DNA"/>
</dbReference>
<evidence type="ECO:0000256" key="1">
    <source>
        <dbReference type="ARBA" id="ARBA00004308"/>
    </source>
</evidence>
<keyword evidence="5" id="KW-0472">Membrane</keyword>
<comment type="subcellular location">
    <subcellularLocation>
        <location evidence="1">Endomembrane system</location>
    </subcellularLocation>
</comment>
<evidence type="ECO:0000256" key="4">
    <source>
        <dbReference type="ARBA" id="ARBA00022519"/>
    </source>
</evidence>
<dbReference type="AlphaFoldDB" id="A0AAQ3L672"/>
<dbReference type="SUPFAM" id="SSF53850">
    <property type="entry name" value="Periplasmic binding protein-like II"/>
    <property type="match status" value="1"/>
</dbReference>
<dbReference type="PANTHER" id="PTHR30024:SF43">
    <property type="entry name" value="BLL4572 PROTEIN"/>
    <property type="match status" value="1"/>
</dbReference>
<name>A0AAQ3L672_9BACT</name>